<dbReference type="RefSeq" id="WP_154419403.1">
    <property type="nucleotide sequence ID" value="NZ_VUNS01000018.1"/>
</dbReference>
<dbReference type="Proteomes" id="UP000435649">
    <property type="component" value="Unassembled WGS sequence"/>
</dbReference>
<dbReference type="InterPro" id="IPR012902">
    <property type="entry name" value="N_methyl_site"/>
</dbReference>
<dbReference type="AlphaFoldDB" id="A0A844G4V3"/>
<dbReference type="SUPFAM" id="SSF54523">
    <property type="entry name" value="Pili subunits"/>
    <property type="match status" value="1"/>
</dbReference>
<comment type="caution">
    <text evidence="1">The sequence shown here is derived from an EMBL/GenBank/DDBJ whole genome shotgun (WGS) entry which is preliminary data.</text>
</comment>
<protein>
    <submittedName>
        <fullName evidence="1">Type II secretion system protein</fullName>
    </submittedName>
</protein>
<sequence>MKKKRFTLIELLVVVAIIAILAGMLLPALNRARESARGSKCLNNKKQAMLAQIQYSGDFDNYYIGYMQNKANDTTAGLWVGLLSCRPDAGGVYNVQDGGYVGRASLQCPSLKARNAPGDASFDSYHSVFGIDHSPADSTRATTLGDYILSRLQDPEYYVFALSRMKRPGDILIFADTLKVSNGYSFARFRCSSDEETAGVVMAHGGRTAASFADGHAAMHTGKELNAMPYNLKFWYGGTDGTVGN</sequence>
<gene>
    <name evidence="1" type="ORF">FYJ85_15195</name>
</gene>
<dbReference type="EMBL" id="VUNS01000018">
    <property type="protein sequence ID" value="MST98386.1"/>
    <property type="molecule type" value="Genomic_DNA"/>
</dbReference>
<dbReference type="NCBIfam" id="TIGR02532">
    <property type="entry name" value="IV_pilin_GFxxxE"/>
    <property type="match status" value="1"/>
</dbReference>
<reference evidence="1 2" key="1">
    <citation type="submission" date="2019-08" db="EMBL/GenBank/DDBJ databases">
        <title>In-depth cultivation of the pig gut microbiome towards novel bacterial diversity and tailored functional studies.</title>
        <authorList>
            <person name="Wylensek D."/>
            <person name="Hitch T.C.A."/>
            <person name="Clavel T."/>
        </authorList>
    </citation>
    <scope>NUCLEOTIDE SEQUENCE [LARGE SCALE GENOMIC DNA]</scope>
    <source>
        <strain evidence="1 2">BBE-744-WT-12</strain>
    </source>
</reference>
<evidence type="ECO:0000313" key="2">
    <source>
        <dbReference type="Proteomes" id="UP000435649"/>
    </source>
</evidence>
<keyword evidence="2" id="KW-1185">Reference proteome</keyword>
<dbReference type="PANTHER" id="PTHR30093:SF2">
    <property type="entry name" value="TYPE II SECRETION SYSTEM PROTEIN H"/>
    <property type="match status" value="1"/>
</dbReference>
<organism evidence="1 2">
    <name type="scientific">Victivallis lenta</name>
    <dbReference type="NCBI Taxonomy" id="2606640"/>
    <lineage>
        <taxon>Bacteria</taxon>
        <taxon>Pseudomonadati</taxon>
        <taxon>Lentisphaerota</taxon>
        <taxon>Lentisphaeria</taxon>
        <taxon>Victivallales</taxon>
        <taxon>Victivallaceae</taxon>
        <taxon>Victivallis</taxon>
    </lineage>
</organism>
<dbReference type="PANTHER" id="PTHR30093">
    <property type="entry name" value="GENERAL SECRETION PATHWAY PROTEIN G"/>
    <property type="match status" value="1"/>
</dbReference>
<evidence type="ECO:0000313" key="1">
    <source>
        <dbReference type="EMBL" id="MST98386.1"/>
    </source>
</evidence>
<accession>A0A844G4V3</accession>
<dbReference type="Gene3D" id="3.30.700.10">
    <property type="entry name" value="Glycoprotein, Type 4 Pilin"/>
    <property type="match status" value="1"/>
</dbReference>
<proteinExistence type="predicted"/>
<dbReference type="InterPro" id="IPR045584">
    <property type="entry name" value="Pilin-like"/>
</dbReference>
<name>A0A844G4V3_9BACT</name>